<accession>A0ABS8VBA9</accession>
<evidence type="ECO:0000256" key="1">
    <source>
        <dbReference type="SAM" id="MobiDB-lite"/>
    </source>
</evidence>
<evidence type="ECO:0000313" key="3">
    <source>
        <dbReference type="Proteomes" id="UP000823775"/>
    </source>
</evidence>
<proteinExistence type="predicted"/>
<keyword evidence="3" id="KW-1185">Reference proteome</keyword>
<dbReference type="EMBL" id="JACEIK010004185">
    <property type="protein sequence ID" value="MCD9644533.1"/>
    <property type="molecule type" value="Genomic_DNA"/>
</dbReference>
<feature type="compositionally biased region" description="Low complexity" evidence="1">
    <location>
        <begin position="116"/>
        <end position="128"/>
    </location>
</feature>
<protein>
    <submittedName>
        <fullName evidence="2">Uncharacterized protein</fullName>
    </submittedName>
</protein>
<sequence length="140" mass="15923">MSEIELNEEINANQGNKRVRRTAFFVPNALDIEIWCADRGAGDLRSGMVLEGKNDAANCARRMGERGFYEGLKHSKFTRFSEVEREFEKICRNNVDTEKVRDPDQKTSRSRYQPYSSSGTSSVRSGQGWSALSSQSFDRL</sequence>
<feature type="region of interest" description="Disordered" evidence="1">
    <location>
        <begin position="94"/>
        <end position="140"/>
    </location>
</feature>
<name>A0ABS8VBA9_DATST</name>
<reference evidence="2 3" key="1">
    <citation type="journal article" date="2021" name="BMC Genomics">
        <title>Datura genome reveals duplications of psychoactive alkaloid biosynthetic genes and high mutation rate following tissue culture.</title>
        <authorList>
            <person name="Rajewski A."/>
            <person name="Carter-House D."/>
            <person name="Stajich J."/>
            <person name="Litt A."/>
        </authorList>
    </citation>
    <scope>NUCLEOTIDE SEQUENCE [LARGE SCALE GENOMIC DNA]</scope>
    <source>
        <strain evidence="2">AR-01</strain>
    </source>
</reference>
<feature type="compositionally biased region" description="Polar residues" evidence="1">
    <location>
        <begin position="130"/>
        <end position="140"/>
    </location>
</feature>
<gene>
    <name evidence="2" type="ORF">HAX54_032792</name>
</gene>
<feature type="non-terminal residue" evidence="2">
    <location>
        <position position="140"/>
    </location>
</feature>
<evidence type="ECO:0000313" key="2">
    <source>
        <dbReference type="EMBL" id="MCD9644533.1"/>
    </source>
</evidence>
<comment type="caution">
    <text evidence="2">The sequence shown here is derived from an EMBL/GenBank/DDBJ whole genome shotgun (WGS) entry which is preliminary data.</text>
</comment>
<dbReference type="Proteomes" id="UP000823775">
    <property type="component" value="Unassembled WGS sequence"/>
</dbReference>
<organism evidence="2 3">
    <name type="scientific">Datura stramonium</name>
    <name type="common">Jimsonweed</name>
    <name type="synonym">Common thornapple</name>
    <dbReference type="NCBI Taxonomy" id="4076"/>
    <lineage>
        <taxon>Eukaryota</taxon>
        <taxon>Viridiplantae</taxon>
        <taxon>Streptophyta</taxon>
        <taxon>Embryophyta</taxon>
        <taxon>Tracheophyta</taxon>
        <taxon>Spermatophyta</taxon>
        <taxon>Magnoliopsida</taxon>
        <taxon>eudicotyledons</taxon>
        <taxon>Gunneridae</taxon>
        <taxon>Pentapetalae</taxon>
        <taxon>asterids</taxon>
        <taxon>lamiids</taxon>
        <taxon>Solanales</taxon>
        <taxon>Solanaceae</taxon>
        <taxon>Solanoideae</taxon>
        <taxon>Datureae</taxon>
        <taxon>Datura</taxon>
    </lineage>
</organism>
<feature type="compositionally biased region" description="Basic and acidic residues" evidence="1">
    <location>
        <begin position="94"/>
        <end position="107"/>
    </location>
</feature>